<gene>
    <name evidence="8" type="ORF">HY30_15915</name>
</gene>
<organism evidence="8 9">
    <name type="scientific">Hyphomonas chukchiensis</name>
    <dbReference type="NCBI Taxonomy" id="1280947"/>
    <lineage>
        <taxon>Bacteria</taxon>
        <taxon>Pseudomonadati</taxon>
        <taxon>Pseudomonadota</taxon>
        <taxon>Alphaproteobacteria</taxon>
        <taxon>Hyphomonadales</taxon>
        <taxon>Hyphomonadaceae</taxon>
        <taxon>Hyphomonas</taxon>
    </lineage>
</organism>
<protein>
    <recommendedName>
        <fullName evidence="7">Major facilitator superfamily (MFS) profile domain-containing protein</fullName>
    </recommendedName>
</protein>
<keyword evidence="3 6" id="KW-0812">Transmembrane</keyword>
<feature type="transmembrane region" description="Helical" evidence="6">
    <location>
        <begin position="148"/>
        <end position="171"/>
    </location>
</feature>
<feature type="transmembrane region" description="Helical" evidence="6">
    <location>
        <begin position="284"/>
        <end position="305"/>
    </location>
</feature>
<feature type="transmembrane region" description="Helical" evidence="6">
    <location>
        <begin position="183"/>
        <end position="205"/>
    </location>
</feature>
<dbReference type="PANTHER" id="PTHR43791:SF36">
    <property type="entry name" value="TRANSPORTER, PUTATIVE (AFU_ORTHOLOGUE AFUA_6G08340)-RELATED"/>
    <property type="match status" value="1"/>
</dbReference>
<dbReference type="Gene3D" id="1.20.1250.20">
    <property type="entry name" value="MFS general substrate transporter like domains"/>
    <property type="match status" value="2"/>
</dbReference>
<dbReference type="AlphaFoldDB" id="A0A062UJT7"/>
<dbReference type="InterPro" id="IPR011701">
    <property type="entry name" value="MFS"/>
</dbReference>
<reference evidence="8 9" key="1">
    <citation type="journal article" date="2014" name="Antonie Van Leeuwenhoek">
        <title>Hyphomonas beringensis sp. nov. and Hyphomonas chukchiensis sp. nov., isolated from surface seawater of the Bering Sea and Chukchi Sea.</title>
        <authorList>
            <person name="Li C."/>
            <person name="Lai Q."/>
            <person name="Li G."/>
            <person name="Dong C."/>
            <person name="Wang J."/>
            <person name="Liao Y."/>
            <person name="Shao Z."/>
        </authorList>
    </citation>
    <scope>NUCLEOTIDE SEQUENCE [LARGE SCALE GENOMIC DNA]</scope>
    <source>
        <strain evidence="8 9">BH-BN04-4</strain>
    </source>
</reference>
<dbReference type="InterPro" id="IPR036259">
    <property type="entry name" value="MFS_trans_sf"/>
</dbReference>
<dbReference type="EMBL" id="AWFG01000020">
    <property type="protein sequence ID" value="KCZ58691.1"/>
    <property type="molecule type" value="Genomic_DNA"/>
</dbReference>
<dbReference type="GO" id="GO:0022857">
    <property type="term" value="F:transmembrane transporter activity"/>
    <property type="evidence" value="ECO:0007669"/>
    <property type="project" value="InterPro"/>
</dbReference>
<comment type="caution">
    <text evidence="8">The sequence shown here is derived from an EMBL/GenBank/DDBJ whole genome shotgun (WGS) entry which is preliminary data.</text>
</comment>
<dbReference type="GO" id="GO:0016020">
    <property type="term" value="C:membrane"/>
    <property type="evidence" value="ECO:0007669"/>
    <property type="project" value="UniProtKB-SubCell"/>
</dbReference>
<evidence type="ECO:0000256" key="2">
    <source>
        <dbReference type="ARBA" id="ARBA00022448"/>
    </source>
</evidence>
<name>A0A062UJT7_9PROT</name>
<evidence type="ECO:0000256" key="1">
    <source>
        <dbReference type="ARBA" id="ARBA00004141"/>
    </source>
</evidence>
<dbReference type="Proteomes" id="UP000027190">
    <property type="component" value="Unassembled WGS sequence"/>
</dbReference>
<feature type="transmembrane region" description="Helical" evidence="6">
    <location>
        <begin position="376"/>
        <end position="399"/>
    </location>
</feature>
<evidence type="ECO:0000313" key="9">
    <source>
        <dbReference type="Proteomes" id="UP000027190"/>
    </source>
</evidence>
<dbReference type="SUPFAM" id="SSF103473">
    <property type="entry name" value="MFS general substrate transporter"/>
    <property type="match status" value="1"/>
</dbReference>
<evidence type="ECO:0000256" key="4">
    <source>
        <dbReference type="ARBA" id="ARBA00022989"/>
    </source>
</evidence>
<feature type="transmembrane region" description="Helical" evidence="6">
    <location>
        <begin position="317"/>
        <end position="337"/>
    </location>
</feature>
<feature type="transmembrane region" description="Helical" evidence="6">
    <location>
        <begin position="57"/>
        <end position="78"/>
    </location>
</feature>
<feature type="transmembrane region" description="Helical" evidence="6">
    <location>
        <begin position="114"/>
        <end position="136"/>
    </location>
</feature>
<dbReference type="PROSITE" id="PS50850">
    <property type="entry name" value="MFS"/>
    <property type="match status" value="1"/>
</dbReference>
<evidence type="ECO:0000259" key="7">
    <source>
        <dbReference type="PROSITE" id="PS50850"/>
    </source>
</evidence>
<sequence length="436" mass="47904">MAAPKDKLYDPHRDALYRKVAFRLMPLLIICYMANVIDRTNVGIAQVHMSTDLNFSNTVYGFAVGIFYLGYILFEIPSNLLLDKMGVRKTLLRIMVLWGAMSACTMLVRTPLEFYIVRFLLGLAEAGFWPGMLLYLTYWFPSGRRTQMISIFMMAIPISATVGPTLSGWIIHEMEGVVNMHGWQWMFVLEGIPAVILGVVAFLYLDDRPSDANWLSSEEKSLIEEDLQAEQSTKVHGETYGLVQMLLDYRVWVLGAITLGTYALSNAITFWSPIIIQESGVESIVSIGLLTSVAPFVGAFVMLAVARSSDRLRERRWHFSIAMFCASAALISLSIFYSSPLIVIAAITVATAGFYAGASVFSGIPAIYLSNRTRAGGIAMVTTIGAMAAMLSPIMMGWIRTSTGSFSLGLQISAGVVFTAGVVLLLAVPARSLRES</sequence>
<feature type="domain" description="Major facilitator superfamily (MFS) profile" evidence="7">
    <location>
        <begin position="24"/>
        <end position="432"/>
    </location>
</feature>
<keyword evidence="2" id="KW-0813">Transport</keyword>
<evidence type="ECO:0000256" key="6">
    <source>
        <dbReference type="SAM" id="Phobius"/>
    </source>
</evidence>
<keyword evidence="5 6" id="KW-0472">Membrane</keyword>
<dbReference type="PATRIC" id="fig|1280947.3.peg.1774"/>
<feature type="transmembrane region" description="Helical" evidence="6">
    <location>
        <begin position="405"/>
        <end position="428"/>
    </location>
</feature>
<proteinExistence type="predicted"/>
<dbReference type="STRING" id="1280947.HY30_15915"/>
<feature type="transmembrane region" description="Helical" evidence="6">
    <location>
        <begin position="20"/>
        <end position="37"/>
    </location>
</feature>
<feature type="transmembrane region" description="Helical" evidence="6">
    <location>
        <begin position="343"/>
        <end position="369"/>
    </location>
</feature>
<dbReference type="PANTHER" id="PTHR43791">
    <property type="entry name" value="PERMEASE-RELATED"/>
    <property type="match status" value="1"/>
</dbReference>
<feature type="transmembrane region" description="Helical" evidence="6">
    <location>
        <begin position="251"/>
        <end position="272"/>
    </location>
</feature>
<comment type="subcellular location">
    <subcellularLocation>
        <location evidence="1">Membrane</location>
        <topology evidence="1">Multi-pass membrane protein</topology>
    </subcellularLocation>
</comment>
<feature type="transmembrane region" description="Helical" evidence="6">
    <location>
        <begin position="90"/>
        <end position="108"/>
    </location>
</feature>
<evidence type="ECO:0000313" key="8">
    <source>
        <dbReference type="EMBL" id="KCZ58691.1"/>
    </source>
</evidence>
<keyword evidence="9" id="KW-1185">Reference proteome</keyword>
<keyword evidence="4 6" id="KW-1133">Transmembrane helix</keyword>
<evidence type="ECO:0000256" key="5">
    <source>
        <dbReference type="ARBA" id="ARBA00023136"/>
    </source>
</evidence>
<dbReference type="CDD" id="cd17319">
    <property type="entry name" value="MFS_ExuT_GudP_like"/>
    <property type="match status" value="1"/>
</dbReference>
<dbReference type="Pfam" id="PF07690">
    <property type="entry name" value="MFS_1"/>
    <property type="match status" value="1"/>
</dbReference>
<dbReference type="InterPro" id="IPR020846">
    <property type="entry name" value="MFS_dom"/>
</dbReference>
<dbReference type="eggNOG" id="COG2271">
    <property type="taxonomic scope" value="Bacteria"/>
</dbReference>
<accession>A0A062UJT7</accession>
<evidence type="ECO:0000256" key="3">
    <source>
        <dbReference type="ARBA" id="ARBA00022692"/>
    </source>
</evidence>
<dbReference type="FunFam" id="1.20.1250.20:FF:000018">
    <property type="entry name" value="MFS transporter permease"/>
    <property type="match status" value="1"/>
</dbReference>